<comment type="catalytic activity">
    <reaction evidence="12 14">
        <text>L-cysteinyl-[protein] + hexadecanoyl-CoA = S-hexadecanoyl-L-cysteinyl-[protein] + CoA</text>
        <dbReference type="Rhea" id="RHEA:36683"/>
        <dbReference type="Rhea" id="RHEA-COMP:10131"/>
        <dbReference type="Rhea" id="RHEA-COMP:11032"/>
        <dbReference type="ChEBI" id="CHEBI:29950"/>
        <dbReference type="ChEBI" id="CHEBI:57287"/>
        <dbReference type="ChEBI" id="CHEBI:57379"/>
        <dbReference type="ChEBI" id="CHEBI:74151"/>
        <dbReference type="EC" id="2.3.1.225"/>
    </reaction>
</comment>
<dbReference type="PROSITE" id="PS50216">
    <property type="entry name" value="DHHC"/>
    <property type="match status" value="1"/>
</dbReference>
<evidence type="ECO:0000256" key="13">
    <source>
        <dbReference type="PROSITE-ProRule" id="PRU00023"/>
    </source>
</evidence>
<feature type="transmembrane region" description="Helical" evidence="14">
    <location>
        <begin position="443"/>
        <end position="465"/>
    </location>
</feature>
<keyword evidence="6" id="KW-0677">Repeat</keyword>
<evidence type="ECO:0000256" key="10">
    <source>
        <dbReference type="ARBA" id="ARBA00023136"/>
    </source>
</evidence>
<feature type="repeat" description="ANK" evidence="13">
    <location>
        <begin position="177"/>
        <end position="201"/>
    </location>
</feature>
<dbReference type="InterPro" id="IPR001594">
    <property type="entry name" value="Palmitoyltrfase_DHHC"/>
</dbReference>
<evidence type="ECO:0000313" key="17">
    <source>
        <dbReference type="EMBL" id="CAD8519677.1"/>
    </source>
</evidence>
<dbReference type="Gene3D" id="1.25.40.20">
    <property type="entry name" value="Ankyrin repeat-containing domain"/>
    <property type="match status" value="2"/>
</dbReference>
<feature type="transmembrane region" description="Helical" evidence="14">
    <location>
        <begin position="282"/>
        <end position="301"/>
    </location>
</feature>
<evidence type="ECO:0000256" key="7">
    <source>
        <dbReference type="ARBA" id="ARBA00022989"/>
    </source>
</evidence>
<feature type="repeat" description="ANK" evidence="13">
    <location>
        <begin position="144"/>
        <end position="176"/>
    </location>
</feature>
<dbReference type="EMBL" id="HBEQ01008837">
    <property type="protein sequence ID" value="CAD8519676.1"/>
    <property type="molecule type" value="Transcribed_RNA"/>
</dbReference>
<evidence type="ECO:0000256" key="12">
    <source>
        <dbReference type="ARBA" id="ARBA00048048"/>
    </source>
</evidence>
<feature type="transmembrane region" description="Helical" evidence="14">
    <location>
        <begin position="411"/>
        <end position="431"/>
    </location>
</feature>
<keyword evidence="14" id="KW-0012">Acyltransferase</keyword>
<comment type="similarity">
    <text evidence="3 14">Belongs to the DHHC palmitoyltransferase family.</text>
</comment>
<evidence type="ECO:0000256" key="8">
    <source>
        <dbReference type="ARBA" id="ARBA00023034"/>
    </source>
</evidence>
<evidence type="ECO:0000256" key="14">
    <source>
        <dbReference type="RuleBase" id="RU079119"/>
    </source>
</evidence>
<feature type="domain" description="Palmitoyltransferase DHHC" evidence="15">
    <location>
        <begin position="366"/>
        <end position="484"/>
    </location>
</feature>
<dbReference type="PANTHER" id="PTHR24161">
    <property type="entry name" value="ANK_REP_REGION DOMAIN-CONTAINING PROTEIN-RELATED"/>
    <property type="match status" value="1"/>
</dbReference>
<gene>
    <name evidence="16" type="ORF">MCOM1403_LOCUS7102</name>
    <name evidence="17" type="ORF">MCOM1403_LOCUS7103</name>
</gene>
<dbReference type="Pfam" id="PF01529">
    <property type="entry name" value="DHHC"/>
    <property type="match status" value="1"/>
</dbReference>
<evidence type="ECO:0000256" key="9">
    <source>
        <dbReference type="ARBA" id="ARBA00023043"/>
    </source>
</evidence>
<feature type="transmembrane region" description="Helical" evidence="14">
    <location>
        <begin position="249"/>
        <end position="270"/>
    </location>
</feature>
<dbReference type="Pfam" id="PF12796">
    <property type="entry name" value="Ank_2"/>
    <property type="match status" value="3"/>
</dbReference>
<dbReference type="PROSITE" id="PS50088">
    <property type="entry name" value="ANK_REPEAT"/>
    <property type="match status" value="5"/>
</dbReference>
<dbReference type="AlphaFoldDB" id="A0A6U0PRH1"/>
<dbReference type="InterPro" id="IPR036770">
    <property type="entry name" value="Ankyrin_rpt-contain_sf"/>
</dbReference>
<dbReference type="FunFam" id="1.25.40.20:FF:000300">
    <property type="entry name" value="S-acyltransferase"/>
    <property type="match status" value="1"/>
</dbReference>
<evidence type="ECO:0000256" key="6">
    <source>
        <dbReference type="ARBA" id="ARBA00022737"/>
    </source>
</evidence>
<keyword evidence="11" id="KW-0449">Lipoprotein</keyword>
<evidence type="ECO:0000256" key="5">
    <source>
        <dbReference type="ARBA" id="ARBA00022692"/>
    </source>
</evidence>
<name>A0A6U0PRH1_MICPS</name>
<reference evidence="17" key="1">
    <citation type="submission" date="2021-01" db="EMBL/GenBank/DDBJ databases">
        <authorList>
            <person name="Corre E."/>
            <person name="Pelletier E."/>
            <person name="Niang G."/>
            <person name="Scheremetjew M."/>
            <person name="Finn R."/>
            <person name="Kale V."/>
            <person name="Holt S."/>
            <person name="Cochrane G."/>
            <person name="Meng A."/>
            <person name="Brown T."/>
            <person name="Cohen L."/>
        </authorList>
    </citation>
    <scope>NUCLEOTIDE SEQUENCE</scope>
    <source>
        <strain evidence="17">CCMP1723</strain>
    </source>
</reference>
<feature type="repeat" description="ANK" evidence="13">
    <location>
        <begin position="44"/>
        <end position="76"/>
    </location>
</feature>
<keyword evidence="7 14" id="KW-1133">Transmembrane helix</keyword>
<keyword evidence="8" id="KW-0333">Golgi apparatus</keyword>
<feature type="repeat" description="ANK" evidence="13">
    <location>
        <begin position="110"/>
        <end position="143"/>
    </location>
</feature>
<dbReference type="GO" id="GO:0019706">
    <property type="term" value="F:protein-cysteine S-palmitoyltransferase activity"/>
    <property type="evidence" value="ECO:0007669"/>
    <property type="project" value="UniProtKB-EC"/>
</dbReference>
<dbReference type="SMART" id="SM00248">
    <property type="entry name" value="ANK"/>
    <property type="match status" value="5"/>
</dbReference>
<evidence type="ECO:0000256" key="4">
    <source>
        <dbReference type="ARBA" id="ARBA00022679"/>
    </source>
</evidence>
<evidence type="ECO:0000256" key="2">
    <source>
        <dbReference type="ARBA" id="ARBA00004394"/>
    </source>
</evidence>
<organism evidence="17">
    <name type="scientific">Micromonas pusilla</name>
    <name type="common">Picoplanktonic green alga</name>
    <name type="synonym">Chromulina pusilla</name>
    <dbReference type="NCBI Taxonomy" id="38833"/>
    <lineage>
        <taxon>Eukaryota</taxon>
        <taxon>Viridiplantae</taxon>
        <taxon>Chlorophyta</taxon>
        <taxon>Mamiellophyceae</taxon>
        <taxon>Mamiellales</taxon>
        <taxon>Mamiellaceae</taxon>
        <taxon>Micromonas</taxon>
    </lineage>
</organism>
<proteinExistence type="inferred from homology"/>
<feature type="repeat" description="ANK" evidence="13">
    <location>
        <begin position="77"/>
        <end position="109"/>
    </location>
</feature>
<keyword evidence="9 13" id="KW-0040">ANK repeat</keyword>
<dbReference type="EC" id="2.3.1.225" evidence="14"/>
<dbReference type="EMBL" id="HBEQ01008838">
    <property type="protein sequence ID" value="CAD8519677.1"/>
    <property type="molecule type" value="Transcribed_RNA"/>
</dbReference>
<sequence>MADSAKPEEQPMDDVWKAAAYGNLDRTKEFIQTDPQLVNKPDATGFLPLQWAALNNRVAVATYLIERGAAVNATDNDKQTPLHWACVRGSLPCAELLLRHGARLDQADCRGYDPIHVAAQYGHTGMIYHFKMRWNAEIDSHDSDGRSPLHWAAYKGFPDTVRLLLFADCRIARPDKEGCTPLHWAAIRGKSEAAHILAQAGGVALLEARDAEGSTPAQLATEKGHKSLGFFLANLQAQLGKRSFWEEKGMAVVCLSLILGLVVMFVHLIVMAPGMTQMDVHAAGWSWIVVLTSGAGLYFMYMVSYCDPGFLDTGVKGHGNGIEPGSPVVSGKLCRNGYGRVSSNEASSKLNAALNHPELWSGNWGSMCTTCRIIKPWGAKHCGVTNRCVRRFDHYCPWMGNTIGKRNHRNFVVFLCLETVAMAAAFGVALQRLRQGGTTPSQWTYTGMVAFIVCDVAVLFPVLMLTGAQLSQVFRNITTNELSNAHRYQWLKDDNGRFNNPFDRGCQSNTMRFCQIVEDEEEIQRRVVMSVREMGEMLKEKGESMV</sequence>
<dbReference type="SUPFAM" id="SSF48403">
    <property type="entry name" value="Ankyrin repeat"/>
    <property type="match status" value="1"/>
</dbReference>
<accession>A0A6U0PRH1</accession>
<dbReference type="InterPro" id="IPR002110">
    <property type="entry name" value="Ankyrin_rpt"/>
</dbReference>
<keyword evidence="5 14" id="KW-0812">Transmembrane</keyword>
<comment type="domain">
    <text evidence="14">The DHHC domain is required for palmitoyltransferase activity.</text>
</comment>
<evidence type="ECO:0000256" key="3">
    <source>
        <dbReference type="ARBA" id="ARBA00008574"/>
    </source>
</evidence>
<evidence type="ECO:0000256" key="1">
    <source>
        <dbReference type="ARBA" id="ARBA00004127"/>
    </source>
</evidence>
<keyword evidence="4 14" id="KW-0808">Transferase</keyword>
<dbReference type="GO" id="GO:0000139">
    <property type="term" value="C:Golgi membrane"/>
    <property type="evidence" value="ECO:0007669"/>
    <property type="project" value="UniProtKB-SubCell"/>
</dbReference>
<evidence type="ECO:0000256" key="11">
    <source>
        <dbReference type="ARBA" id="ARBA00023288"/>
    </source>
</evidence>
<evidence type="ECO:0000259" key="15">
    <source>
        <dbReference type="Pfam" id="PF01529"/>
    </source>
</evidence>
<comment type="subcellular location">
    <subcellularLocation>
        <location evidence="1">Endomembrane system</location>
        <topology evidence="1">Multi-pass membrane protein</topology>
    </subcellularLocation>
    <subcellularLocation>
        <location evidence="2">Golgi apparatus membrane</location>
    </subcellularLocation>
</comment>
<keyword evidence="10 14" id="KW-0472">Membrane</keyword>
<dbReference type="PANTHER" id="PTHR24161:SF17">
    <property type="entry name" value="PALMITOYLTRANSFERASE"/>
    <property type="match status" value="1"/>
</dbReference>
<protein>
    <recommendedName>
        <fullName evidence="14">S-acyltransferase</fullName>
        <ecNumber evidence="14">2.3.1.225</ecNumber>
    </recommendedName>
    <alternativeName>
        <fullName evidence="14">Palmitoyltransferase</fullName>
    </alternativeName>
</protein>
<dbReference type="PROSITE" id="PS50297">
    <property type="entry name" value="ANK_REP_REGION"/>
    <property type="match status" value="4"/>
</dbReference>
<evidence type="ECO:0000313" key="16">
    <source>
        <dbReference type="EMBL" id="CAD8519676.1"/>
    </source>
</evidence>